<dbReference type="GO" id="GO:0008270">
    <property type="term" value="F:zinc ion binding"/>
    <property type="evidence" value="ECO:0007669"/>
    <property type="project" value="InterPro"/>
</dbReference>
<evidence type="ECO:0000313" key="17">
    <source>
        <dbReference type="Proteomes" id="UP000228740"/>
    </source>
</evidence>
<keyword evidence="10" id="KW-0378">Hydrolase</keyword>
<dbReference type="GO" id="GO:0042277">
    <property type="term" value="F:peptide binding"/>
    <property type="evidence" value="ECO:0007669"/>
    <property type="project" value="TreeGrafter"/>
</dbReference>
<dbReference type="InterPro" id="IPR050344">
    <property type="entry name" value="Peptidase_M1_aminopeptidases"/>
</dbReference>
<dbReference type="Pfam" id="PF01433">
    <property type="entry name" value="Peptidase_M1"/>
    <property type="match status" value="1"/>
</dbReference>
<reference evidence="16 17" key="1">
    <citation type="submission" date="2017-11" db="EMBL/GenBank/DDBJ databases">
        <title>Genomic Encyclopedia of Archaeal and Bacterial Type Strains, Phase II (KMG-II): From Individual Species to Whole Genera.</title>
        <authorList>
            <person name="Goeker M."/>
        </authorList>
    </citation>
    <scope>NUCLEOTIDE SEQUENCE [LARGE SCALE GENOMIC DNA]</scope>
    <source>
        <strain evidence="16 17">DSM 27617</strain>
    </source>
</reference>
<dbReference type="SUPFAM" id="SSF63737">
    <property type="entry name" value="Leukotriene A4 hydrolase N-terminal domain"/>
    <property type="match status" value="1"/>
</dbReference>
<comment type="cofactor">
    <cofactor evidence="2">
        <name>Zn(2+)</name>
        <dbReference type="ChEBI" id="CHEBI:29105"/>
    </cofactor>
</comment>
<keyword evidence="9" id="KW-0732">Signal</keyword>
<dbReference type="GO" id="GO:0016020">
    <property type="term" value="C:membrane"/>
    <property type="evidence" value="ECO:0007669"/>
    <property type="project" value="TreeGrafter"/>
</dbReference>
<dbReference type="InterPro" id="IPR027268">
    <property type="entry name" value="Peptidase_M4/M1_CTD_sf"/>
</dbReference>
<dbReference type="EC" id="3.4.11.2" evidence="4"/>
<keyword evidence="8" id="KW-0479">Metal-binding</keyword>
<keyword evidence="6" id="KW-0031">Aminopeptidase</keyword>
<feature type="domain" description="Secretion system C-terminal sorting" evidence="15">
    <location>
        <begin position="575"/>
        <end position="640"/>
    </location>
</feature>
<dbReference type="AlphaFoldDB" id="A0A2M9C5Q3"/>
<organism evidence="16 17">
    <name type="scientific">Chryseobacterium geocarposphaerae</name>
    <dbReference type="NCBI Taxonomy" id="1416776"/>
    <lineage>
        <taxon>Bacteria</taxon>
        <taxon>Pseudomonadati</taxon>
        <taxon>Bacteroidota</taxon>
        <taxon>Flavobacteriia</taxon>
        <taxon>Flavobacteriales</taxon>
        <taxon>Weeksellaceae</taxon>
        <taxon>Chryseobacterium group</taxon>
        <taxon>Chryseobacterium</taxon>
    </lineage>
</organism>
<dbReference type="InterPro" id="IPR014782">
    <property type="entry name" value="Peptidase_M1_dom"/>
</dbReference>
<dbReference type="EMBL" id="PGFD01000001">
    <property type="protein sequence ID" value="PJJ66153.1"/>
    <property type="molecule type" value="Genomic_DNA"/>
</dbReference>
<dbReference type="InterPro" id="IPR042097">
    <property type="entry name" value="Aminopeptidase_N-like_N_sf"/>
</dbReference>
<dbReference type="PRINTS" id="PR00756">
    <property type="entry name" value="ALADIPTASE"/>
</dbReference>
<evidence type="ECO:0000256" key="3">
    <source>
        <dbReference type="ARBA" id="ARBA00010136"/>
    </source>
</evidence>
<dbReference type="PANTHER" id="PTHR11533:SF174">
    <property type="entry name" value="PUROMYCIN-SENSITIVE AMINOPEPTIDASE-RELATED"/>
    <property type="match status" value="1"/>
</dbReference>
<sequence>MKHFYLLILSIVTFQQISAQHENIEMKSFRAKEMKSFTNKMIAYNTNPNTLNYDLQYQRMDVSLDPSVYMISGSVTSHFKPNQSMSNIYFDLSNALTVSQVTYHNQSLPFQQLTTKEVKIDFPNALPANVLDSLTIQYSGTPPTANNAFSTGSQGGSPILSTLSEPYGAQDWFPTKQSMNDKIEQFDFKITTPSQYNVAANGLLMSETILPPGQKLTFWRTMYPTAAYLIALSITNYVKITDTMGTPPFPFINYVYPSTANNTMSMANINWTKQIMNTFETYFGPYPFRNEKYGHMEFGYGGGMEHQTMSSMGGWDKGLIAHELAHQWFGDKVTCGAWNDIWLNEGFATFGAHLANEKLLMNNTEFMNFLLSEKNYITSLPDGNVYVADANLNNINAIFNGRLSYSKGGYVVRMMKWILGETAFYQALKDYHARPALAYNYVRTTDLKNSVLQSTGKDLTEFFNDWIYGQGYPTYDIRWKQTGNQIIFKASQTQSHTSVSFYEMPLPIKVTGTGGQIAYFALDNTVNNQYFTQTVTFPVSSVEFNYEYQIIEKNSTVAQDNTLSTSDINKDEFALYPNPAKNEINIKGIDRATDFAIYFIDGKLVRKEVYQPGKVINISELIPGTYIFKVKDKNIKFLKK</sequence>
<evidence type="ECO:0000256" key="4">
    <source>
        <dbReference type="ARBA" id="ARBA00012564"/>
    </source>
</evidence>
<feature type="domain" description="Peptidase M1 membrane alanine aminopeptidase" evidence="13">
    <location>
        <begin position="318"/>
        <end position="466"/>
    </location>
</feature>
<evidence type="ECO:0000259" key="13">
    <source>
        <dbReference type="Pfam" id="PF01433"/>
    </source>
</evidence>
<proteinExistence type="inferred from homology"/>
<feature type="domain" description="Aminopeptidase N-like N-terminal" evidence="14">
    <location>
        <begin position="54"/>
        <end position="229"/>
    </location>
</feature>
<dbReference type="NCBIfam" id="TIGR04183">
    <property type="entry name" value="Por_Secre_tail"/>
    <property type="match status" value="1"/>
</dbReference>
<dbReference type="CDD" id="cd09603">
    <property type="entry name" value="M1_APN_like"/>
    <property type="match status" value="1"/>
</dbReference>
<dbReference type="GO" id="GO:0016285">
    <property type="term" value="F:alanyl aminopeptidase activity"/>
    <property type="evidence" value="ECO:0007669"/>
    <property type="project" value="UniProtKB-EC"/>
</dbReference>
<dbReference type="InterPro" id="IPR026444">
    <property type="entry name" value="Secre_tail"/>
</dbReference>
<dbReference type="GO" id="GO:0070006">
    <property type="term" value="F:metalloaminopeptidase activity"/>
    <property type="evidence" value="ECO:0007669"/>
    <property type="project" value="TreeGrafter"/>
</dbReference>
<keyword evidence="11" id="KW-0862">Zinc</keyword>
<evidence type="ECO:0000256" key="10">
    <source>
        <dbReference type="ARBA" id="ARBA00022801"/>
    </source>
</evidence>
<keyword evidence="17" id="KW-1185">Reference proteome</keyword>
<dbReference type="SUPFAM" id="SSF55486">
    <property type="entry name" value="Metalloproteases ('zincins'), catalytic domain"/>
    <property type="match status" value="1"/>
</dbReference>
<dbReference type="GO" id="GO:0043171">
    <property type="term" value="P:peptide catabolic process"/>
    <property type="evidence" value="ECO:0007669"/>
    <property type="project" value="TreeGrafter"/>
</dbReference>
<dbReference type="OrthoDB" id="100605at2"/>
<evidence type="ECO:0000256" key="1">
    <source>
        <dbReference type="ARBA" id="ARBA00000098"/>
    </source>
</evidence>
<dbReference type="GO" id="GO:0005737">
    <property type="term" value="C:cytoplasm"/>
    <property type="evidence" value="ECO:0007669"/>
    <property type="project" value="TreeGrafter"/>
</dbReference>
<evidence type="ECO:0000256" key="2">
    <source>
        <dbReference type="ARBA" id="ARBA00001947"/>
    </source>
</evidence>
<keyword evidence="12" id="KW-0482">Metalloprotease</keyword>
<gene>
    <name evidence="16" type="ORF">CLV73_0119</name>
</gene>
<evidence type="ECO:0000259" key="14">
    <source>
        <dbReference type="Pfam" id="PF17900"/>
    </source>
</evidence>
<dbReference type="GO" id="GO:0005615">
    <property type="term" value="C:extracellular space"/>
    <property type="evidence" value="ECO:0007669"/>
    <property type="project" value="TreeGrafter"/>
</dbReference>
<accession>A0A2M9C5Q3</accession>
<dbReference type="RefSeq" id="WP_100374967.1">
    <property type="nucleotide sequence ID" value="NZ_PGFD01000001.1"/>
</dbReference>
<dbReference type="InterPro" id="IPR045357">
    <property type="entry name" value="Aminopeptidase_N-like_N"/>
</dbReference>
<keyword evidence="7" id="KW-0645">Protease</keyword>
<comment type="catalytic activity">
    <reaction evidence="1">
        <text>Release of an N-terminal amino acid, Xaa-|-Yaa- from a peptide, amide or arylamide. Xaa is preferably Ala, but may be most amino acids including Pro (slow action). When a terminal hydrophobic residue is followed by a prolyl residue, the two may be released as an intact Xaa-Pro dipeptide.</text>
        <dbReference type="EC" id="3.4.11.2"/>
    </reaction>
</comment>
<evidence type="ECO:0000256" key="11">
    <source>
        <dbReference type="ARBA" id="ARBA00022833"/>
    </source>
</evidence>
<protein>
    <recommendedName>
        <fullName evidence="5">Aminopeptidase N</fullName>
        <ecNumber evidence="4">3.4.11.2</ecNumber>
    </recommendedName>
</protein>
<evidence type="ECO:0000256" key="5">
    <source>
        <dbReference type="ARBA" id="ARBA00015611"/>
    </source>
</evidence>
<evidence type="ECO:0000256" key="9">
    <source>
        <dbReference type="ARBA" id="ARBA00022729"/>
    </source>
</evidence>
<dbReference type="Gene3D" id="2.60.40.1730">
    <property type="entry name" value="tricorn interacting facor f3 domain"/>
    <property type="match status" value="1"/>
</dbReference>
<dbReference type="GO" id="GO:0006508">
    <property type="term" value="P:proteolysis"/>
    <property type="evidence" value="ECO:0007669"/>
    <property type="project" value="UniProtKB-KW"/>
</dbReference>
<evidence type="ECO:0000256" key="8">
    <source>
        <dbReference type="ARBA" id="ARBA00022723"/>
    </source>
</evidence>
<comment type="similarity">
    <text evidence="3">Belongs to the peptidase M1 family.</text>
</comment>
<evidence type="ECO:0000256" key="6">
    <source>
        <dbReference type="ARBA" id="ARBA00022438"/>
    </source>
</evidence>
<dbReference type="PANTHER" id="PTHR11533">
    <property type="entry name" value="PROTEASE M1 ZINC METALLOPROTEASE"/>
    <property type="match status" value="1"/>
</dbReference>
<comment type="caution">
    <text evidence="16">The sequence shown here is derived from an EMBL/GenBank/DDBJ whole genome shotgun (WGS) entry which is preliminary data.</text>
</comment>
<dbReference type="Proteomes" id="UP000228740">
    <property type="component" value="Unassembled WGS sequence"/>
</dbReference>
<evidence type="ECO:0000256" key="12">
    <source>
        <dbReference type="ARBA" id="ARBA00023049"/>
    </source>
</evidence>
<dbReference type="Pfam" id="PF17900">
    <property type="entry name" value="Peptidase_M1_N"/>
    <property type="match status" value="1"/>
</dbReference>
<evidence type="ECO:0000313" key="16">
    <source>
        <dbReference type="EMBL" id="PJJ66153.1"/>
    </source>
</evidence>
<evidence type="ECO:0000256" key="7">
    <source>
        <dbReference type="ARBA" id="ARBA00022670"/>
    </source>
</evidence>
<dbReference type="Gene3D" id="1.10.390.10">
    <property type="entry name" value="Neutral Protease Domain 2"/>
    <property type="match status" value="1"/>
</dbReference>
<evidence type="ECO:0000259" key="15">
    <source>
        <dbReference type="Pfam" id="PF18962"/>
    </source>
</evidence>
<dbReference type="InterPro" id="IPR001930">
    <property type="entry name" value="Peptidase_M1"/>
</dbReference>
<dbReference type="Pfam" id="PF18962">
    <property type="entry name" value="Por_Secre_tail"/>
    <property type="match status" value="1"/>
</dbReference>
<name>A0A2M9C5Q3_9FLAO</name>